<sequence>LNWKIPIRRTRFYYVEIKMDEIKKWNSIK</sequence>
<dbReference type="EMBL" id="LAZR01062300">
    <property type="protein sequence ID" value="KKK61814.1"/>
    <property type="molecule type" value="Genomic_DNA"/>
</dbReference>
<evidence type="ECO:0000313" key="1">
    <source>
        <dbReference type="EMBL" id="KKK61814.1"/>
    </source>
</evidence>
<comment type="caution">
    <text evidence="1">The sequence shown here is derived from an EMBL/GenBank/DDBJ whole genome shotgun (WGS) entry which is preliminary data.</text>
</comment>
<feature type="non-terminal residue" evidence="1">
    <location>
        <position position="1"/>
    </location>
</feature>
<proteinExistence type="predicted"/>
<protein>
    <submittedName>
        <fullName evidence="1">Uncharacterized protein</fullName>
    </submittedName>
</protein>
<organism evidence="1">
    <name type="scientific">marine sediment metagenome</name>
    <dbReference type="NCBI Taxonomy" id="412755"/>
    <lineage>
        <taxon>unclassified sequences</taxon>
        <taxon>metagenomes</taxon>
        <taxon>ecological metagenomes</taxon>
    </lineage>
</organism>
<gene>
    <name evidence="1" type="ORF">LCGC14_3010610</name>
</gene>
<dbReference type="AlphaFoldDB" id="A0A0F8Z5Z2"/>
<name>A0A0F8Z5Z2_9ZZZZ</name>
<accession>A0A0F8Z5Z2</accession>
<reference evidence="1" key="1">
    <citation type="journal article" date="2015" name="Nature">
        <title>Complex archaea that bridge the gap between prokaryotes and eukaryotes.</title>
        <authorList>
            <person name="Spang A."/>
            <person name="Saw J.H."/>
            <person name="Jorgensen S.L."/>
            <person name="Zaremba-Niedzwiedzka K."/>
            <person name="Martijn J."/>
            <person name="Lind A.E."/>
            <person name="van Eijk R."/>
            <person name="Schleper C."/>
            <person name="Guy L."/>
            <person name="Ettema T.J."/>
        </authorList>
    </citation>
    <scope>NUCLEOTIDE SEQUENCE</scope>
</reference>